<evidence type="ECO:0000313" key="2">
    <source>
        <dbReference type="EMBL" id="KAK0455240.1"/>
    </source>
</evidence>
<dbReference type="GeneID" id="85357173"/>
<dbReference type="AlphaFoldDB" id="A0AA39N2X8"/>
<reference evidence="2" key="1">
    <citation type="submission" date="2023-06" db="EMBL/GenBank/DDBJ databases">
        <authorList>
            <consortium name="Lawrence Berkeley National Laboratory"/>
            <person name="Ahrendt S."/>
            <person name="Sahu N."/>
            <person name="Indic B."/>
            <person name="Wong-Bajracharya J."/>
            <person name="Merenyi Z."/>
            <person name="Ke H.-M."/>
            <person name="Monk M."/>
            <person name="Kocsube S."/>
            <person name="Drula E."/>
            <person name="Lipzen A."/>
            <person name="Balint B."/>
            <person name="Henrissat B."/>
            <person name="Andreopoulos B."/>
            <person name="Martin F.M."/>
            <person name="Harder C.B."/>
            <person name="Rigling D."/>
            <person name="Ford K.L."/>
            <person name="Foster G.D."/>
            <person name="Pangilinan J."/>
            <person name="Papanicolaou A."/>
            <person name="Barry K."/>
            <person name="LaButti K."/>
            <person name="Viragh M."/>
            <person name="Koriabine M."/>
            <person name="Yan M."/>
            <person name="Riley R."/>
            <person name="Champramary S."/>
            <person name="Plett K.L."/>
            <person name="Tsai I.J."/>
            <person name="Slot J."/>
            <person name="Sipos G."/>
            <person name="Plett J."/>
            <person name="Nagy L.G."/>
            <person name="Grigoriev I.V."/>
        </authorList>
    </citation>
    <scope>NUCLEOTIDE SEQUENCE</scope>
    <source>
        <strain evidence="2">CCBAS 213</strain>
    </source>
</reference>
<keyword evidence="3" id="KW-1185">Reference proteome</keyword>
<feature type="region of interest" description="Disordered" evidence="1">
    <location>
        <begin position="101"/>
        <end position="130"/>
    </location>
</feature>
<dbReference type="Proteomes" id="UP001175211">
    <property type="component" value="Unassembled WGS sequence"/>
</dbReference>
<protein>
    <submittedName>
        <fullName evidence="2">Uncharacterized protein</fullName>
    </submittedName>
</protein>
<sequence>MNTPNYNHCQRQKTLTYFGHLNVANLLWPWNSFCTIHPTRASPDSIGNYLRAWIKTRYAALESTGVALHAAGGSTESVTLESTGVALDAVDGSTESVASQNAFHSLRNRASSRSRSTFQESQRQGGQPPSWLLHRQSTLLRLFDQHPSQPSFFSSYLKASSSTLLERKKSVRGSKRSTRVKGTFRPPWFKPRSCLHVILTTASLTTQTTSLAASQPLPVGM</sequence>
<evidence type="ECO:0000256" key="1">
    <source>
        <dbReference type="SAM" id="MobiDB-lite"/>
    </source>
</evidence>
<dbReference type="EMBL" id="JAUEPS010000026">
    <property type="protein sequence ID" value="KAK0455240.1"/>
    <property type="molecule type" value="Genomic_DNA"/>
</dbReference>
<accession>A0AA39N2X8</accession>
<comment type="caution">
    <text evidence="2">The sequence shown here is derived from an EMBL/GenBank/DDBJ whole genome shotgun (WGS) entry which is preliminary data.</text>
</comment>
<organism evidence="2 3">
    <name type="scientific">Armillaria tabescens</name>
    <name type="common">Ringless honey mushroom</name>
    <name type="synonym">Agaricus tabescens</name>
    <dbReference type="NCBI Taxonomy" id="1929756"/>
    <lineage>
        <taxon>Eukaryota</taxon>
        <taxon>Fungi</taxon>
        <taxon>Dikarya</taxon>
        <taxon>Basidiomycota</taxon>
        <taxon>Agaricomycotina</taxon>
        <taxon>Agaricomycetes</taxon>
        <taxon>Agaricomycetidae</taxon>
        <taxon>Agaricales</taxon>
        <taxon>Marasmiineae</taxon>
        <taxon>Physalacriaceae</taxon>
        <taxon>Desarmillaria</taxon>
    </lineage>
</organism>
<proteinExistence type="predicted"/>
<feature type="compositionally biased region" description="Polar residues" evidence="1">
    <location>
        <begin position="117"/>
        <end position="127"/>
    </location>
</feature>
<gene>
    <name evidence="2" type="ORF">EV420DRAFT_1554859</name>
</gene>
<evidence type="ECO:0000313" key="3">
    <source>
        <dbReference type="Proteomes" id="UP001175211"/>
    </source>
</evidence>
<dbReference type="RefSeq" id="XP_060328750.1">
    <property type="nucleotide sequence ID" value="XM_060473625.1"/>
</dbReference>
<name>A0AA39N2X8_ARMTA</name>